<dbReference type="AlphaFoldDB" id="A0A7D5KL39"/>
<dbReference type="EMBL" id="CP058529">
    <property type="protein sequence ID" value="QLG27195.1"/>
    <property type="molecule type" value="Genomic_DNA"/>
</dbReference>
<dbReference type="KEGG" id="halg:HUG10_06410"/>
<keyword evidence="11" id="KW-1185">Reference proteome</keyword>
<dbReference type="InterPro" id="IPR050250">
    <property type="entry name" value="Macrolide_Exporter_MacB"/>
</dbReference>
<evidence type="ECO:0000256" key="7">
    <source>
        <dbReference type="SAM" id="Phobius"/>
    </source>
</evidence>
<dbReference type="PANTHER" id="PTHR30572">
    <property type="entry name" value="MEMBRANE COMPONENT OF TRANSPORTER-RELATED"/>
    <property type="match status" value="1"/>
</dbReference>
<feature type="transmembrane region" description="Helical" evidence="7">
    <location>
        <begin position="28"/>
        <end position="52"/>
    </location>
</feature>
<dbReference type="GO" id="GO:0005886">
    <property type="term" value="C:plasma membrane"/>
    <property type="evidence" value="ECO:0007669"/>
    <property type="project" value="UniProtKB-SubCell"/>
</dbReference>
<comment type="subcellular location">
    <subcellularLocation>
        <location evidence="1">Cell membrane</location>
        <topology evidence="1">Multi-pass membrane protein</topology>
    </subcellularLocation>
</comment>
<gene>
    <name evidence="10" type="ORF">HUG10_06410</name>
</gene>
<sequence length="393" mass="42184">MKLRERLWGTFPTFLMARRNLTRARTRSALAIAAIVIGVVAIGAIGAGGVSFKEAQLDTIGTIGSDLQVFPGPDKDPQTMTQADVDTIDRVTGTAGIIPLKQENAQVVERGETTGGVTVYGVEQPHELYTVVEGSVPGNWRKNALVGESFADEYGLEPGNKLVLERTVVRDGEQVSVQQTYRVAAVLQDEGQAAVARPNDAIVLPPEQFEEDTYVQVVVRTEDTRQANATAQDIRRAFNGRRENIQVFERGQVAEQIDQAFAQINLFLVGIGGISLLVAGVSIANVMLMSAIERREEIGVLRAVGYEKGDILRILLAEATLLGVVGSLIGAPLALAITALINDALLQDPLAFTVQGLQYIAAGVVFGIIASMLGGLYPAWKAARERPVEALRG</sequence>
<dbReference type="RefSeq" id="WP_179168770.1">
    <property type="nucleotide sequence ID" value="NZ_CP058529.1"/>
</dbReference>
<evidence type="ECO:0000256" key="4">
    <source>
        <dbReference type="ARBA" id="ARBA00022989"/>
    </source>
</evidence>
<keyword evidence="4 7" id="KW-1133">Transmembrane helix</keyword>
<evidence type="ECO:0000259" key="9">
    <source>
        <dbReference type="Pfam" id="PF12704"/>
    </source>
</evidence>
<dbReference type="Proteomes" id="UP000509750">
    <property type="component" value="Chromosome"/>
</dbReference>
<evidence type="ECO:0000256" key="3">
    <source>
        <dbReference type="ARBA" id="ARBA00022692"/>
    </source>
</evidence>
<evidence type="ECO:0000256" key="5">
    <source>
        <dbReference type="ARBA" id="ARBA00023136"/>
    </source>
</evidence>
<evidence type="ECO:0000313" key="11">
    <source>
        <dbReference type="Proteomes" id="UP000509750"/>
    </source>
</evidence>
<dbReference type="GeneID" id="56028449"/>
<dbReference type="InterPro" id="IPR003838">
    <property type="entry name" value="ABC3_permease_C"/>
</dbReference>
<evidence type="ECO:0000256" key="1">
    <source>
        <dbReference type="ARBA" id="ARBA00004651"/>
    </source>
</evidence>
<dbReference type="Pfam" id="PF12704">
    <property type="entry name" value="MacB_PCD"/>
    <property type="match status" value="1"/>
</dbReference>
<dbReference type="PANTHER" id="PTHR30572:SF4">
    <property type="entry name" value="ABC TRANSPORTER PERMEASE YTRF"/>
    <property type="match status" value="1"/>
</dbReference>
<dbReference type="InterPro" id="IPR025857">
    <property type="entry name" value="MacB_PCD"/>
</dbReference>
<dbReference type="OrthoDB" id="11469at2157"/>
<keyword evidence="2" id="KW-1003">Cell membrane</keyword>
<feature type="domain" description="ABC3 transporter permease C-terminal" evidence="8">
    <location>
        <begin position="271"/>
        <end position="385"/>
    </location>
</feature>
<evidence type="ECO:0000256" key="6">
    <source>
        <dbReference type="ARBA" id="ARBA00038076"/>
    </source>
</evidence>
<feature type="transmembrane region" description="Helical" evidence="7">
    <location>
        <begin position="357"/>
        <end position="377"/>
    </location>
</feature>
<feature type="transmembrane region" description="Helical" evidence="7">
    <location>
        <begin position="266"/>
        <end position="290"/>
    </location>
</feature>
<dbReference type="Pfam" id="PF02687">
    <property type="entry name" value="FtsX"/>
    <property type="match status" value="1"/>
</dbReference>
<feature type="domain" description="MacB-like periplasmic core" evidence="9">
    <location>
        <begin position="28"/>
        <end position="236"/>
    </location>
</feature>
<organism evidence="10 11">
    <name type="scientific">Halorarum halophilum</name>
    <dbReference type="NCBI Taxonomy" id="2743090"/>
    <lineage>
        <taxon>Archaea</taxon>
        <taxon>Methanobacteriati</taxon>
        <taxon>Methanobacteriota</taxon>
        <taxon>Stenosarchaea group</taxon>
        <taxon>Halobacteria</taxon>
        <taxon>Halobacteriales</taxon>
        <taxon>Haloferacaceae</taxon>
        <taxon>Halorarum</taxon>
    </lineage>
</organism>
<evidence type="ECO:0000313" key="10">
    <source>
        <dbReference type="EMBL" id="QLG27195.1"/>
    </source>
</evidence>
<accession>A0A7D5KL39</accession>
<name>A0A7D5KL39_9EURY</name>
<evidence type="ECO:0000256" key="2">
    <source>
        <dbReference type="ARBA" id="ARBA00022475"/>
    </source>
</evidence>
<keyword evidence="5 7" id="KW-0472">Membrane</keyword>
<feature type="transmembrane region" description="Helical" evidence="7">
    <location>
        <begin position="311"/>
        <end position="337"/>
    </location>
</feature>
<evidence type="ECO:0000259" key="8">
    <source>
        <dbReference type="Pfam" id="PF02687"/>
    </source>
</evidence>
<dbReference type="GO" id="GO:0022857">
    <property type="term" value="F:transmembrane transporter activity"/>
    <property type="evidence" value="ECO:0007669"/>
    <property type="project" value="TreeGrafter"/>
</dbReference>
<protein>
    <submittedName>
        <fullName evidence="10">ABC transporter permease</fullName>
    </submittedName>
</protein>
<comment type="similarity">
    <text evidence="6">Belongs to the ABC-4 integral membrane protein family.</text>
</comment>
<reference evidence="10 11" key="1">
    <citation type="submission" date="2020-07" db="EMBL/GenBank/DDBJ databases">
        <title>Gai3-2, isolated from salt lake.</title>
        <authorList>
            <person name="Cui H."/>
            <person name="Shi X."/>
        </authorList>
    </citation>
    <scope>NUCLEOTIDE SEQUENCE [LARGE SCALE GENOMIC DNA]</scope>
    <source>
        <strain evidence="10 11">Gai3-2</strain>
    </source>
</reference>
<keyword evidence="3 7" id="KW-0812">Transmembrane</keyword>
<proteinExistence type="inferred from homology"/>